<dbReference type="Proteomes" id="UP001165381">
    <property type="component" value="Unassembled WGS sequence"/>
</dbReference>
<dbReference type="EMBL" id="JAMFLZ010000009">
    <property type="protein sequence ID" value="MCL6296450.1"/>
    <property type="molecule type" value="Genomic_DNA"/>
</dbReference>
<dbReference type="RefSeq" id="WP_249973862.1">
    <property type="nucleotide sequence ID" value="NZ_JAMFLZ010000009.1"/>
</dbReference>
<dbReference type="Gene3D" id="2.60.120.200">
    <property type="match status" value="1"/>
</dbReference>
<dbReference type="Pfam" id="PF26628">
    <property type="entry name" value="DUF8202"/>
    <property type="match status" value="1"/>
</dbReference>
<dbReference type="InterPro" id="IPR013320">
    <property type="entry name" value="ConA-like_dom_sf"/>
</dbReference>
<name>A0ABT0QHT6_9FLAO</name>
<gene>
    <name evidence="5" type="ORF">M3P09_15665</name>
</gene>
<evidence type="ECO:0000256" key="1">
    <source>
        <dbReference type="ARBA" id="ARBA00022729"/>
    </source>
</evidence>
<reference evidence="5" key="1">
    <citation type="submission" date="2022-05" db="EMBL/GenBank/DDBJ databases">
        <authorList>
            <person name="Park J.-S."/>
        </authorList>
    </citation>
    <scope>NUCLEOTIDE SEQUENCE</scope>
    <source>
        <strain evidence="5">2012CJ34-3</strain>
    </source>
</reference>
<feature type="chain" id="PRO_5045602090" evidence="3">
    <location>
        <begin position="26"/>
        <end position="1843"/>
    </location>
</feature>
<proteinExistence type="predicted"/>
<sequence length="1843" mass="198948">MKKITFLLRSSILILGILLSTNGFSQVTINSEDFESGTTFPVLFTGPPATQWNDGGGDCAINAGSFLSGINTLRIRDNSTSSFSDTNNIDLTPYTSVDITFDFVSEAYSGYDFFLEFSGDGGSTWHATPILHYIEGVNFTDAITYTNQTVSITDGVTYTFTTTSRFRFRADANSNAERVHLDEILIEGNLPASPEINIQGAGNNIVHDAPLTNTPSVTNDTDFGSHDITVGSNVNVFTIQNTGSAPLNLTGGSPYVVITGDTGDFTLSLGPAIPTTPVAASGSTTFTITFNPTVTGLRTAQVSIANDDSDEAPYTFNIQGTGTTTTQEIDITGNSNSIPHDAPLTNIPSVTNDTDFGNVNITGSTNANTFTINNLGTVNSLNLTGGPLVSIGGTDAADFTVTTAPSTPITASSNTTFIITFDPTTVGTKNATVTIANNDPTGGENPYTFNIRGTGVLVQAPGGVDTNLELWLKGNAGLSYTSGQLVTTWQDQTSNGYDATAPVVGVEPTYRDDPAYNINFNPIVDFNNDSSAFSLDGDFSFDDTTTEFLQGTGGYYSQDVFVVLLPNVTVNDTFGSMDVFCGDEDLATNETDATGIGLGAYSVRFTGEIISYAHGTTSGGLGYGVAETSTGNTYSNAGIINVRNNSGATQQELYYNATDIETVQNDVPDFANVNNSRYWIGRSEGWEATTDARIAEVITYSSRKSDVDATDARNRIQSYLAIKYGITLAPDATAGTNFEATTQDYVDSDGTVIWDESANAGYNHDIAGIGRDDKSELNQKQSSSINNAADGTGPTEGILTIGLSDIYDTNNLNPSTFANDKEFLVWGNNGASIDTGSAATTTFTVSVDMSIGIGDVSLTTPVSFQAINRTWKVVENGGDIPSCKVKIPQSAIRYITPPGSYLMFISDTPTFDPTSDYRVMYSDGSGNLLTDYNFNATKYVTFGYAEQVIRERSVHFEGYNPMTMRGDYIDVEDHLDLNTSTFTISAWIKRDTGTINASIVSKRDAANTEGYDFRINGSGELEFNLNGGLPEITSSVAIPENEWHQVAVIYDNGTATLYIDGVPDTTTIATSLAAPVPTSRKFLIAAADGYDPDTTDYFIGNIDEVRVWDIALSVDQLRYIMNQEIIDASIVPTPTLIEGDIIPTTITNNEIAPIGLGDLAGYYPMSVYTYTNTNDMSGNNHQGALRNLDTVDWQTAPLPYESQAAGSWDADATWLNNTVQTLPNAFSVIDGSIPIDWNIVEINNDVYLGATPTGVRTRDCSTQALIINSGDLQVNGNTASNDGIGLTVTHYLKIDGTIDLEGESQLIQTTDSDFDTTSAGTLERDQQGNSNTYIYNYWSSPVSTTSNADYTTNDVFTNVSFLTSGYNGNTSPANADYWIWKYANNAANQYSQWEHVRSSGSISAGEGFTMKGPGTVTPDQNYILSGQPNNGDISLTLSDDNEYLVGNPYPSAIDADAFLRDHISVNNGGNHPNTTENVINGTLYFWDHFSNNTHALAEYEGGYATYTLMGGAVAISNDALINASGQTGTLTPQQYIPVGQGFFVSAILDTDLNNDGSSPDPNDPGIVLPINGGTITFKNSHRVFQKENVSSSQFLKSNVKGKSSTASTAKKKVDSRQKIRLMFDSPDGYHRQLLVGADTKASNNFDIGYDAPLAETNKEDMYWQFNDNLKLIIQAVNNFGEDQILPLGVKINKEGFATIKIDALENIGSNTNIYLHDKELDIYHDLKQSNYEVYLSTTGEYSDRFVIAFSDASKNSLGTDDIENTNLEVYFSNEKESFIIHNPDLKFVETVSVYNLLGQSIYEFSTKSHENHITHKTKSIAAGVYIVKMKTDNAILSKKILIK</sequence>
<evidence type="ECO:0000313" key="6">
    <source>
        <dbReference type="Proteomes" id="UP001165381"/>
    </source>
</evidence>
<dbReference type="Gene3D" id="2.60.40.10">
    <property type="entry name" value="Immunoglobulins"/>
    <property type="match status" value="2"/>
</dbReference>
<evidence type="ECO:0000256" key="3">
    <source>
        <dbReference type="SAM" id="SignalP"/>
    </source>
</evidence>
<organism evidence="5 6">
    <name type="scientific">Jejuia spongiicola</name>
    <dbReference type="NCBI Taxonomy" id="2942207"/>
    <lineage>
        <taxon>Bacteria</taxon>
        <taxon>Pseudomonadati</taxon>
        <taxon>Bacteroidota</taxon>
        <taxon>Flavobacteriia</taxon>
        <taxon>Flavobacteriales</taxon>
        <taxon>Flavobacteriaceae</taxon>
        <taxon>Jejuia</taxon>
    </lineage>
</organism>
<evidence type="ECO:0000256" key="2">
    <source>
        <dbReference type="ARBA" id="ARBA00023157"/>
    </source>
</evidence>
<dbReference type="NCBIfam" id="NF012200">
    <property type="entry name" value="choice_anch_D"/>
    <property type="match status" value="2"/>
</dbReference>
<protein>
    <submittedName>
        <fullName evidence="5">Choice-of-anchor D domain-containing protein</fullName>
    </submittedName>
</protein>
<keyword evidence="1 3" id="KW-0732">Signal</keyword>
<dbReference type="InterPro" id="IPR026444">
    <property type="entry name" value="Secre_tail"/>
</dbReference>
<accession>A0ABT0QHT6</accession>
<dbReference type="InterPro" id="IPR058515">
    <property type="entry name" value="DUF8202"/>
</dbReference>
<dbReference type="InterPro" id="IPR013783">
    <property type="entry name" value="Ig-like_fold"/>
</dbReference>
<feature type="domain" description="LamG-like jellyroll fold" evidence="4">
    <location>
        <begin position="980"/>
        <end position="1115"/>
    </location>
</feature>
<keyword evidence="6" id="KW-1185">Reference proteome</keyword>
<keyword evidence="2" id="KW-1015">Disulfide bond</keyword>
<dbReference type="Pfam" id="PF18962">
    <property type="entry name" value="Por_Secre_tail"/>
    <property type="match status" value="1"/>
</dbReference>
<evidence type="ECO:0000313" key="5">
    <source>
        <dbReference type="EMBL" id="MCL6296450.1"/>
    </source>
</evidence>
<feature type="signal peptide" evidence="3">
    <location>
        <begin position="1"/>
        <end position="25"/>
    </location>
</feature>
<dbReference type="Pfam" id="PF13385">
    <property type="entry name" value="Laminin_G_3"/>
    <property type="match status" value="1"/>
</dbReference>
<evidence type="ECO:0000259" key="4">
    <source>
        <dbReference type="SMART" id="SM00560"/>
    </source>
</evidence>
<dbReference type="InterPro" id="IPR006558">
    <property type="entry name" value="LamG-like"/>
</dbReference>
<dbReference type="SUPFAM" id="SSF49899">
    <property type="entry name" value="Concanavalin A-like lectins/glucanases"/>
    <property type="match status" value="1"/>
</dbReference>
<dbReference type="SMART" id="SM00560">
    <property type="entry name" value="LamGL"/>
    <property type="match status" value="1"/>
</dbReference>
<comment type="caution">
    <text evidence="5">The sequence shown here is derived from an EMBL/GenBank/DDBJ whole genome shotgun (WGS) entry which is preliminary data.</text>
</comment>
<dbReference type="NCBIfam" id="TIGR04183">
    <property type="entry name" value="Por_Secre_tail"/>
    <property type="match status" value="1"/>
</dbReference>